<sequence length="241" mass="26496">MSTVESGGELAVSESLAKAAPNQGGVQLTGAYLDSSSDISRGIPQVSVQLETLSLNKLVENERQTSVALTTVQVAPAVVTSQTAAQALGLSAPAEFTPATRKRLITQEVAEQICLLLSIGFSRRQAAAYLGFSPGTITNAVARDPELGFQLHRAETISDLQPELTVMAEARKNWRAAAWYLEFKKKNPRPLSEEEKEERHQAKLEDDRRSAEEFRSYTDHLQGRTPEPARERRPGAKRRAR</sequence>
<protein>
    <submittedName>
        <fullName evidence="2">Uncharacterized protein</fullName>
    </submittedName>
</protein>
<dbReference type="OrthoDB" id="285738at2"/>
<evidence type="ECO:0000313" key="3">
    <source>
        <dbReference type="Proteomes" id="UP000315017"/>
    </source>
</evidence>
<dbReference type="KEGG" id="aagg:ETAA8_49000"/>
<proteinExistence type="predicted"/>
<dbReference type="Proteomes" id="UP000315017">
    <property type="component" value="Chromosome"/>
</dbReference>
<evidence type="ECO:0000256" key="1">
    <source>
        <dbReference type="SAM" id="MobiDB-lite"/>
    </source>
</evidence>
<accession>A0A517YHU7</accession>
<name>A0A517YHU7_9BACT</name>
<reference evidence="2 3" key="1">
    <citation type="submission" date="2019-02" db="EMBL/GenBank/DDBJ databases">
        <title>Deep-cultivation of Planctomycetes and their phenomic and genomic characterization uncovers novel biology.</title>
        <authorList>
            <person name="Wiegand S."/>
            <person name="Jogler M."/>
            <person name="Boedeker C."/>
            <person name="Pinto D."/>
            <person name="Vollmers J."/>
            <person name="Rivas-Marin E."/>
            <person name="Kohn T."/>
            <person name="Peeters S.H."/>
            <person name="Heuer A."/>
            <person name="Rast P."/>
            <person name="Oberbeckmann S."/>
            <person name="Bunk B."/>
            <person name="Jeske O."/>
            <person name="Meyerdierks A."/>
            <person name="Storesund J.E."/>
            <person name="Kallscheuer N."/>
            <person name="Luecker S."/>
            <person name="Lage O.M."/>
            <person name="Pohl T."/>
            <person name="Merkel B.J."/>
            <person name="Hornburger P."/>
            <person name="Mueller R.-W."/>
            <person name="Bruemmer F."/>
            <person name="Labrenz M."/>
            <person name="Spormann A.M."/>
            <person name="Op den Camp H."/>
            <person name="Overmann J."/>
            <person name="Amann R."/>
            <person name="Jetten M.S.M."/>
            <person name="Mascher T."/>
            <person name="Medema M.H."/>
            <person name="Devos D.P."/>
            <person name="Kaster A.-K."/>
            <person name="Ovreas L."/>
            <person name="Rohde M."/>
            <person name="Galperin M.Y."/>
            <person name="Jogler C."/>
        </authorList>
    </citation>
    <scope>NUCLEOTIDE SEQUENCE [LARGE SCALE GENOMIC DNA]</scope>
    <source>
        <strain evidence="2 3">ETA_A8</strain>
    </source>
</reference>
<gene>
    <name evidence="2" type="ORF">ETAA8_49000</name>
</gene>
<keyword evidence="3" id="KW-1185">Reference proteome</keyword>
<feature type="region of interest" description="Disordered" evidence="1">
    <location>
        <begin position="189"/>
        <end position="241"/>
    </location>
</feature>
<dbReference type="RefSeq" id="WP_145094145.1">
    <property type="nucleotide sequence ID" value="NZ_CP036274.1"/>
</dbReference>
<organism evidence="2 3">
    <name type="scientific">Anatilimnocola aggregata</name>
    <dbReference type="NCBI Taxonomy" id="2528021"/>
    <lineage>
        <taxon>Bacteria</taxon>
        <taxon>Pseudomonadati</taxon>
        <taxon>Planctomycetota</taxon>
        <taxon>Planctomycetia</taxon>
        <taxon>Pirellulales</taxon>
        <taxon>Pirellulaceae</taxon>
        <taxon>Anatilimnocola</taxon>
    </lineage>
</organism>
<dbReference type="AlphaFoldDB" id="A0A517YHU7"/>
<feature type="compositionally biased region" description="Basic and acidic residues" evidence="1">
    <location>
        <begin position="191"/>
        <end position="234"/>
    </location>
</feature>
<dbReference type="EMBL" id="CP036274">
    <property type="protein sequence ID" value="QDU29785.1"/>
    <property type="molecule type" value="Genomic_DNA"/>
</dbReference>
<evidence type="ECO:0000313" key="2">
    <source>
        <dbReference type="EMBL" id="QDU29785.1"/>
    </source>
</evidence>